<dbReference type="InterPro" id="IPR042228">
    <property type="entry name" value="Dynein_linker_3"/>
</dbReference>
<evidence type="ECO:0000256" key="4">
    <source>
        <dbReference type="ARBA" id="ARBA00022701"/>
    </source>
</evidence>
<feature type="region of interest" description="Disordered" evidence="12">
    <location>
        <begin position="80"/>
        <end position="117"/>
    </location>
</feature>
<keyword evidence="10" id="KW-0206">Cytoskeleton</keyword>
<feature type="domain" description="Dynein heavy chain hydrolytic ATP-binding dynein motor region" evidence="16">
    <location>
        <begin position="1666"/>
        <end position="2013"/>
    </location>
</feature>
<dbReference type="InterPro" id="IPR004273">
    <property type="entry name" value="Dynein_heavy_D6_P-loop"/>
</dbReference>
<feature type="domain" description="Dynein heavy chain region D6 P-loop" evidence="13">
    <location>
        <begin position="3800"/>
        <end position="3909"/>
    </location>
</feature>
<dbReference type="Gene3D" id="3.20.180.20">
    <property type="entry name" value="Dynein heavy chain, N-terminal domain 2"/>
    <property type="match status" value="1"/>
</dbReference>
<dbReference type="InterPro" id="IPR013602">
    <property type="entry name" value="Dynein_heavy_linker"/>
</dbReference>
<dbReference type="Pfam" id="PF12780">
    <property type="entry name" value="AAA_8"/>
    <property type="match status" value="1"/>
</dbReference>
<evidence type="ECO:0000256" key="5">
    <source>
        <dbReference type="ARBA" id="ARBA00022741"/>
    </source>
</evidence>
<evidence type="ECO:0000256" key="3">
    <source>
        <dbReference type="ARBA" id="ARBA00022490"/>
    </source>
</evidence>
<evidence type="ECO:0000313" key="21">
    <source>
        <dbReference type="Proteomes" id="UP001652621"/>
    </source>
</evidence>
<dbReference type="RefSeq" id="XP_058979887.1">
    <property type="nucleotide sequence ID" value="XM_059123904.1"/>
</dbReference>
<dbReference type="SUPFAM" id="SSF52540">
    <property type="entry name" value="P-loop containing nucleoside triphosphate hydrolases"/>
    <property type="match status" value="3"/>
</dbReference>
<proteinExistence type="inferred from homology"/>
<keyword evidence="8 11" id="KW-0175">Coiled coil</keyword>
<dbReference type="Gene3D" id="3.10.490.20">
    <property type="match status" value="1"/>
</dbReference>
<dbReference type="GeneID" id="101896414"/>
<feature type="domain" description="Dynein heavy chain coiled coil stalk" evidence="17">
    <location>
        <begin position="2972"/>
        <end position="3305"/>
    </location>
</feature>
<comment type="similarity">
    <text evidence="2">Belongs to the dynein heavy chain family.</text>
</comment>
<dbReference type="Gene3D" id="1.20.140.100">
    <property type="entry name" value="Dynein heavy chain, N-terminal domain 2"/>
    <property type="match status" value="1"/>
</dbReference>
<evidence type="ECO:0000256" key="1">
    <source>
        <dbReference type="ARBA" id="ARBA00004245"/>
    </source>
</evidence>
<keyword evidence="3" id="KW-0963">Cytoplasm</keyword>
<feature type="coiled-coil region" evidence="11">
    <location>
        <begin position="3183"/>
        <end position="3273"/>
    </location>
</feature>
<evidence type="ECO:0000256" key="9">
    <source>
        <dbReference type="ARBA" id="ARBA00023175"/>
    </source>
</evidence>
<dbReference type="InterPro" id="IPR042222">
    <property type="entry name" value="Dynein_2_N"/>
</dbReference>
<evidence type="ECO:0000256" key="8">
    <source>
        <dbReference type="ARBA" id="ARBA00023054"/>
    </source>
</evidence>
<sequence length="4418" mass="502162">MTQKTKFILNTSVEYFSGRLPTGLALDEQTARILEFLDNDELTVISAVHNKAEDTIKFQHRIPNDEVSLLFYKIPQVGARANSGGSRGGGSRTYDGGGGEGSTAKQTSSTTAGMDNHQPLGILTLEGGLVKSIYNSVSRVFSPHANVRKTEYSPELSGLLENLHVSLGSTLGLPQSGITSIKDEIKYWKQKLNQKNSSRIEREAAQMFISVLENIDQQISSINTNGGMSIEEFLDAAHNNFDELWRLPYQFPQNRMADMMDVIGNTLIEACLEQLLAEDIWSLNNSHVNSLMSQCIDTAESWLQLCDSLTRLFWPNYVKHPWVGDAHIPKRPQQFKERMLEIRNIKNLYKQISTLLNDNEMKEMLLADSPFREFNIFDTSAMGQTKWNKALQNFEQLLQPIDERIAAALKAQLHHHLSNPRQVIFIFSKYETLIQRPTVLELLTIEREQFMQSLQILLHDLRKAMTDTNMEPDTGHLSVICNECRWLKVVQYQIQEIEKVSHLISGREGFEKINKAVQEIKEETESLLRTNFEIWCGQHTTAVKSGDLRLRDDQPVVKFEKEGRQLMRVTFNPKLVTFCQDVREFENMGYSVPAELRTAATHAAKYMCYARRLQQIATFHNTIGDRMIPCQRPIMLKNAMELSKLVHSETVAWNDEESVLRYVNMLQAAVSKLSTDNTLLVGYHEQAKRTVAKLMNTDLFTQSQIWKDEMRHLRELVAHLERQCFTNLDAFKLHWDHQLYKVLEYQYIIGLVDMNNKLPDIHIKIAFRQRQLCFMPAEEEIRERYYTQLRRFIERPCGFRGLSEKGPELFKTMVENNRHYFGPLYEKAEELFEKLGKFKKIWLPWVALGCVDIEELCGIHLQTADDWERNFKKCKSFSQKIAKIQSNEESIDCIVIDILPLRSDIEQISRRYWEALSNSLRSAILNDIAIIQDFLQNAIQFLENIPMDESSITESGMKYEKIMTELPKVTETLEMVKAKDTCLAGWCKERVSSLAGILSQWEKLQPLLENHAVILQRQVDMIKEQAQTQIQNLRNEAEKFVLRWESTLAELQANEDATLEIFKERQDHWHEILKKKDQLLEECGKFNMIFPEDFLKPFDEIDAKMNEQSKEWIVYDEYLTELNSIMDEEWAIYRRRPYILNEFISKWEGSVHASIDLPSKRIRGSVEKLQSLLPLLQQLQSDSLTERHWARIFSLLKRDDIKNLHTFTLKNLLENQTLLQQNSQEISQIVRQASSEQVVRQALTEIDQWSVTAQLKLINQNDSSGQPISLIKDYQEVLNKIGDNQSLLQSAKNSAAFEAFSDQAELWESRLNTLDTILTSLNQSQRRWVYLEPVFEAGTLKNEEALFKRIDKDFRYIMREIQMDPRVVSLIKINNITTIVKSLETQLTRCQNNLMSYIMEKRNSFPRFYFLGDDDLLEILGQASKDPEVIQKHIKKLFPGCHQLGIVQGNSLDDQRILYTIESLKSAEGDVLKLRTPIEMKGPIENWLNSLVNTIQLTLREQIVQCCSTYPADGFNENILKNYVAQVLSTTRAIHFTRQCEKAIQTMALQKLQQTLNAEIAKYSLWKHQTSDTLLQIKLRSLLFDLVHYVTIVEELIDNNTMHLNDWHWLAQLKFYLSDGSGHLANGSSGRGGKSAPDLLASRGGSNIASSNATVIIRMVYAEFEYSYEFLGNPNKLVSTRLTHKCYLILTQAMHMGLGGNPFGPAGTGKTECVKALGAMLGRLVLVFNCDENVDTESMALILTGLARCGAWGCFDEFNRLQEATLSAISMLIQPIQCSLKDKLDVVQIAGKNIKLNQHCGIFVTLNPAGADYGGRQKLPGNIQALFRPIVMQQPEPGEIARVMLFVEGFKQPTEIAQRVVELFDMCAKILTQQRHYDWGLRELKTILLACGEGLRSITMNSAASQGSDGDDMEMLVVVQCLRTSTMSKLALHDVSRFEMLLHNVFPEISNVPGAYESSSSALSPLQHAIREAFAALGLCFNEMQMIKCLQLYEQLQKRMGVVVMGPPGCGKSTVISVLRQALITQTSKSAPASLQQQQQQIRIHTISPKSMSRVQLLGRLDPDTRQWLDGVLTHTAVVVNAEPPHIRSWIVCDGSIDPEWIEALNSVLDDNKLLTLPSGWRIQFGNNVNFIFETDDVRNASPATISRMGIVNMNNEDYPLKSILEHQLSKYEFGDLLQSYIEELYEPAMEWLEKEYAHSPLPCLTRSWMLRALLLKLGDYTAVQNRDAFTIAGCHAAREFLPVERHNEFANWFYEKANLYVTNPNQAELMYYNEARNSVDVYESNTATDGGDFGDLVPTAAVKMYLDQLKGFLQAPDALPFLIVGPPGSAKTLLIEHAVDDMSGYDLVIINCSTQLTPAYIIHCIKQNCLAVSGVRGREYRPKQTRLVIYLKNLDLCYVDAWGCCEIVELLLQLVQRQGFYNDNGSSAGLNVARNSGGSNTSATGRSNKSHNSSNGTGAGGGGGGSSNSNLEWINVSGLQICGSISQQTTTAATANASLVKIAPRYLAINHMLHVGYPSQQDMLAVIQRHLEHLLLGRGYGDRAAAHFKGLNIQNVQYISEGLMEFYAKLQLSFGQTRGASGKTTETGNGSAGTGGGGGVATLNTHYQFSPKLIIKTLTNLKYYPEDAFNEALYCELVSMFKDRLVCEEDADKFETILRHSLKKIAGKDKIFFVPKSTKHNVELQALQHDEWLDEVQKQVTICNSESFIIDAPTTKEMLEQTAKIARLLARNSSHILLVGEAGSRQMDAIFAAATMQQAKVQMLQGGCNYGLIDFYNDLKLAMQMASLENQCTCLVIEHCWLTYVPDIMKPIEAILEDSEILDLFGDDLESIASSLKHSAQLEGFQESLGSYFMKRARENLHLIICLDPSSSNVDEYFQKYPALYRNMEMLYLRTMSNETLNMLPKKYVETLCDMSMGSQQAKGKISVSSYFSEILDIVFGRQAPLRFYQLIKSYYYIYGNLSQEISKRLEKLQHGVDKLASAHAVVDTLKSNASKQETALAEKRKLANEALEMISSTMKNANEQKTNMLELKKQTQISSEKLKERQKEIQEELAEVEPILAEASTAVGQIKSEALSEIRSLRAPPETIRDILEGVLRLMGIRDTSWNSMKTFLAKRGVKEDIRSLDPARINPENCEAVEKLLANKAESFEMKNAKRASAAAAPLAAWVKASVRYSKVIQSIKPLEREQKELQRNLDAAEGEMQSLMTGLDDVDNRVKQLSAKLNSYTQEAAVLELKLEEARNTLKAAEILVQQLSSEYQTWNLQLDEYKGAFKTLDSKSLMMALALNYFAHMSLKQRSSSLQQLSTELQLKDTFDLEKTLLTEQEQIIWESMGLARDAQIIQNAALLRQMLDLPFASYPIPLLIDPTETAVNWLGEYLKSKEKPYEIISQNNQKLNYNLELAIRFGKIFIVEDCQELRPPLMQLLSYKVYMKFNKRQIEVGTKLVDLHEQFQLVLVTKTPKLNIQPETATYLNCIPFTVTAVGLSDQLMSKAIIMKNPSLEQKRVELLRNEGVLLKQRIELEDKLLEELSFAQGDILKNEKLLKTLNEVKESSTVIDNSLKESSAVKETLLADYTQLKELCNKASVFYVNFLASYELSSLVFIKLFLSALELHDIGGTARTSGQMEKEFYGQLVKGTFQYLARSIPKDRHLSLALFICRTAYSDRIKDDEWELFVTNFMSGADGSGISSAGGMGRLQFSETFGKEATMKLNILLRQKPEMEDKLQLHNSNMWRQFIEGQTQEVPVTTISNFEKLLLTLILRPDLVTYYMKLTSEEILGLSIESIQQPTIEQLVEESSSAKPILMITQTENDPASEILSVALRLKGKDKYEELSIGKGMERKTMEVIRQMAELGKWVCVKNVHLVPEWLIELEREYGEMKKTNDFRLWLICESTQGFSEAVMYKFIKVLYEYPMGIRQKCKKMLQNYAIMEQDRNILKEPKLMKIRVVLFLLMSVIQERRRFIPQGWSQKYEFGEADLKAALQIVRWLDSITLGGRVDWSIMQKLNENVAFGGRINNLRDLRVLQNYLQTFFNNDSLSSRWSPFDDKVIIPTSSQWSDYMNALSKLPAQDAPELFKLSKKSNASREIVYGMEILKELRMSFYGGSGGSLDDADPQNYQQLEKQIKPILALWRKLAQNCSIDVTAQELSDDQKSSKPWIVFLYSELKTGGQGYQKIHTTLSQAYNATKERQTNRNNNAGKSLNILALNQVPLEWQRIWSGPANALDYIKAFMHRAMATETRYRTTQHLDFIDEIDLSTVYNCQTLISSLKLINSHKQQKSCKNLQIASHAIQSNSAYNQRNDGANDIQVQLKVKPLRVNGATFSYGKLQITNNNDTSAAATTENEQSPEFLITFKEKDEKNMQDLRTVSRGSTSGNTTLLPVYTNAKREQLLCEFEVATTENVDTVLLSGAALIVGDY</sequence>
<feature type="domain" description="Dynein heavy chain AAA lid" evidence="20">
    <location>
        <begin position="3946"/>
        <end position="4080"/>
    </location>
</feature>
<keyword evidence="6" id="KW-0067">ATP-binding</keyword>
<keyword evidence="7" id="KW-0243">Dynein</keyword>
<keyword evidence="4" id="KW-0493">Microtubule</keyword>
<dbReference type="Pfam" id="PF18198">
    <property type="entry name" value="AAA_lid_11"/>
    <property type="match status" value="1"/>
</dbReference>
<dbReference type="Gene3D" id="1.10.8.710">
    <property type="match status" value="1"/>
</dbReference>
<feature type="domain" description="Dynein heavy chain linker" evidence="15">
    <location>
        <begin position="1099"/>
        <end position="1506"/>
    </location>
</feature>
<feature type="domain" description="Dynein heavy chain tail" evidence="14">
    <location>
        <begin position="205"/>
        <end position="656"/>
    </location>
</feature>
<dbReference type="PANTHER" id="PTHR45703">
    <property type="entry name" value="DYNEIN HEAVY CHAIN"/>
    <property type="match status" value="1"/>
</dbReference>
<protein>
    <submittedName>
        <fullName evidence="22">Cytoplasmic dynein 2 heavy chain 1</fullName>
    </submittedName>
</protein>
<feature type="domain" description="Dynein heavy chain AAA module D4" evidence="18">
    <location>
        <begin position="2717"/>
        <end position="2958"/>
    </location>
</feature>
<dbReference type="Pfam" id="PF12774">
    <property type="entry name" value="AAA_6"/>
    <property type="match status" value="1"/>
</dbReference>
<dbReference type="InterPro" id="IPR035706">
    <property type="entry name" value="AAA_9"/>
</dbReference>
<evidence type="ECO:0000256" key="11">
    <source>
        <dbReference type="SAM" id="Coils"/>
    </source>
</evidence>
<dbReference type="InterPro" id="IPR027417">
    <property type="entry name" value="P-loop_NTPase"/>
</dbReference>
<dbReference type="InterPro" id="IPR043160">
    <property type="entry name" value="Dynein_C_barrel"/>
</dbReference>
<keyword evidence="5" id="KW-0547">Nucleotide-binding</keyword>
<evidence type="ECO:0000259" key="14">
    <source>
        <dbReference type="Pfam" id="PF08385"/>
    </source>
</evidence>
<dbReference type="InterPro" id="IPR035699">
    <property type="entry name" value="AAA_6"/>
</dbReference>
<keyword evidence="9" id="KW-0505">Motor protein</keyword>
<feature type="coiled-coil region" evidence="11">
    <location>
        <begin position="1016"/>
        <end position="1043"/>
    </location>
</feature>
<evidence type="ECO:0000256" key="2">
    <source>
        <dbReference type="ARBA" id="ARBA00008887"/>
    </source>
</evidence>
<evidence type="ECO:0000259" key="15">
    <source>
        <dbReference type="Pfam" id="PF08393"/>
    </source>
</evidence>
<evidence type="ECO:0000259" key="13">
    <source>
        <dbReference type="Pfam" id="PF03028"/>
    </source>
</evidence>
<evidence type="ECO:0000259" key="17">
    <source>
        <dbReference type="Pfam" id="PF12777"/>
    </source>
</evidence>
<feature type="domain" description="Dynein heavy chain ATP-binding dynein motor region" evidence="19">
    <location>
        <begin position="3331"/>
        <end position="3558"/>
    </location>
</feature>
<dbReference type="InterPro" id="IPR042219">
    <property type="entry name" value="AAA_lid_11_sf"/>
</dbReference>
<dbReference type="Gene3D" id="1.20.58.1120">
    <property type="match status" value="1"/>
</dbReference>
<dbReference type="Pfam" id="PF08393">
    <property type="entry name" value="DHC_N2"/>
    <property type="match status" value="1"/>
</dbReference>
<dbReference type="Gene3D" id="6.10.140.1060">
    <property type="match status" value="1"/>
</dbReference>
<dbReference type="Pfam" id="PF12775">
    <property type="entry name" value="AAA_7"/>
    <property type="match status" value="1"/>
</dbReference>
<gene>
    <name evidence="22" type="primary">LOC101896414</name>
</gene>
<dbReference type="InterPro" id="IPR024317">
    <property type="entry name" value="Dynein_heavy_chain_D4_dom"/>
</dbReference>
<dbReference type="InterPro" id="IPR013594">
    <property type="entry name" value="Dynein_heavy_tail"/>
</dbReference>
<evidence type="ECO:0000259" key="19">
    <source>
        <dbReference type="Pfam" id="PF12781"/>
    </source>
</evidence>
<reference evidence="22" key="1">
    <citation type="submission" date="2025-08" db="UniProtKB">
        <authorList>
            <consortium name="RefSeq"/>
        </authorList>
    </citation>
    <scope>IDENTIFICATION</scope>
    <source>
        <strain evidence="22">Aabys</strain>
        <tissue evidence="22">Whole body</tissue>
    </source>
</reference>
<keyword evidence="21" id="KW-1185">Reference proteome</keyword>
<dbReference type="InterPro" id="IPR041658">
    <property type="entry name" value="AAA_lid_11"/>
</dbReference>
<feature type="coiled-coil region" evidence="11">
    <location>
        <begin position="3006"/>
        <end position="3054"/>
    </location>
</feature>
<evidence type="ECO:0000256" key="10">
    <source>
        <dbReference type="ARBA" id="ARBA00023212"/>
    </source>
</evidence>
<dbReference type="Pfam" id="PF12777">
    <property type="entry name" value="MT"/>
    <property type="match status" value="1"/>
</dbReference>
<dbReference type="Gene3D" id="1.10.8.720">
    <property type="entry name" value="Region D6 of dynein motor"/>
    <property type="match status" value="1"/>
</dbReference>
<organism evidence="21 22">
    <name type="scientific">Musca domestica</name>
    <name type="common">House fly</name>
    <dbReference type="NCBI Taxonomy" id="7370"/>
    <lineage>
        <taxon>Eukaryota</taxon>
        <taxon>Metazoa</taxon>
        <taxon>Ecdysozoa</taxon>
        <taxon>Arthropoda</taxon>
        <taxon>Hexapoda</taxon>
        <taxon>Insecta</taxon>
        <taxon>Pterygota</taxon>
        <taxon>Neoptera</taxon>
        <taxon>Endopterygota</taxon>
        <taxon>Diptera</taxon>
        <taxon>Brachycera</taxon>
        <taxon>Muscomorpha</taxon>
        <taxon>Muscoidea</taxon>
        <taxon>Muscidae</taxon>
        <taxon>Musca</taxon>
    </lineage>
</organism>
<evidence type="ECO:0000256" key="12">
    <source>
        <dbReference type="SAM" id="MobiDB-lite"/>
    </source>
</evidence>
<evidence type="ECO:0000259" key="16">
    <source>
        <dbReference type="Pfam" id="PF12774"/>
    </source>
</evidence>
<evidence type="ECO:0000259" key="20">
    <source>
        <dbReference type="Pfam" id="PF18198"/>
    </source>
</evidence>
<dbReference type="Gene3D" id="1.10.287.2620">
    <property type="match status" value="1"/>
</dbReference>
<dbReference type="InterPro" id="IPR043157">
    <property type="entry name" value="Dynein_AAA1S"/>
</dbReference>
<dbReference type="InterPro" id="IPR024743">
    <property type="entry name" value="Dynein_HC_stalk"/>
</dbReference>
<accession>A0ABM3V278</accession>
<evidence type="ECO:0000256" key="6">
    <source>
        <dbReference type="ARBA" id="ARBA00022840"/>
    </source>
</evidence>
<evidence type="ECO:0000259" key="18">
    <source>
        <dbReference type="Pfam" id="PF12780"/>
    </source>
</evidence>
<dbReference type="Pfam" id="PF08385">
    <property type="entry name" value="DHC_N1"/>
    <property type="match status" value="1"/>
</dbReference>
<feature type="region of interest" description="Disordered" evidence="12">
    <location>
        <begin position="2433"/>
        <end position="2466"/>
    </location>
</feature>
<name>A0ABM3V278_MUSDO</name>
<feature type="compositionally biased region" description="Gly residues" evidence="12">
    <location>
        <begin position="85"/>
        <end position="101"/>
    </location>
</feature>
<dbReference type="Proteomes" id="UP001652621">
    <property type="component" value="Unplaced"/>
</dbReference>
<dbReference type="PANTHER" id="PTHR45703:SF22">
    <property type="entry name" value="DYNEIN CYTOPLASMIC 2 HEAVY CHAIN 1"/>
    <property type="match status" value="1"/>
</dbReference>
<comment type="subcellular location">
    <subcellularLocation>
        <location evidence="1">Cytoplasm</location>
        <location evidence="1">Cytoskeleton</location>
    </subcellularLocation>
</comment>
<evidence type="ECO:0000256" key="7">
    <source>
        <dbReference type="ARBA" id="ARBA00023017"/>
    </source>
</evidence>
<dbReference type="Gene3D" id="1.20.920.20">
    <property type="match status" value="1"/>
</dbReference>
<dbReference type="Pfam" id="PF03028">
    <property type="entry name" value="Dynein_heavy"/>
    <property type="match status" value="1"/>
</dbReference>
<feature type="compositionally biased region" description="Polar residues" evidence="12">
    <location>
        <begin position="2433"/>
        <end position="2448"/>
    </location>
</feature>
<dbReference type="Gene3D" id="3.40.50.300">
    <property type="entry name" value="P-loop containing nucleotide triphosphate hydrolases"/>
    <property type="match status" value="6"/>
</dbReference>
<evidence type="ECO:0000313" key="22">
    <source>
        <dbReference type="RefSeq" id="XP_058979887.1"/>
    </source>
</evidence>
<dbReference type="Pfam" id="PF12781">
    <property type="entry name" value="AAA_9"/>
    <property type="match status" value="1"/>
</dbReference>
<dbReference type="InterPro" id="IPR026983">
    <property type="entry name" value="DHC"/>
</dbReference>